<dbReference type="AlphaFoldDB" id="A0AB33L115"/>
<dbReference type="EMBL" id="AP035888">
    <property type="protein sequence ID" value="BFP67617.1"/>
    <property type="molecule type" value="Genomic_DNA"/>
</dbReference>
<reference evidence="2" key="1">
    <citation type="submission" date="2024-08" db="EMBL/GenBank/DDBJ databases">
        <title>Whole genome sequence of Tenacibaculum sp. strain pbs-1 associated with black-spot shell disease in Akoya pearl oysters.</title>
        <authorList>
            <person name="Sakatoku A."/>
            <person name="Suzuki T."/>
            <person name="Hatano K."/>
            <person name="Seki M."/>
            <person name="Tanaka D."/>
            <person name="Nakamura S."/>
            <person name="Suzuki N."/>
            <person name="Isshiki T."/>
        </authorList>
    </citation>
    <scope>NUCLEOTIDE SEQUENCE</scope>
    <source>
        <strain evidence="2">Pbs-1</strain>
    </source>
</reference>
<dbReference type="SUPFAM" id="SSF159941">
    <property type="entry name" value="MM3350-like"/>
    <property type="match status" value="1"/>
</dbReference>
<evidence type="ECO:0000313" key="2">
    <source>
        <dbReference type="EMBL" id="BFP67617.1"/>
    </source>
</evidence>
<accession>A0AB33L115</accession>
<evidence type="ECO:0000259" key="1">
    <source>
        <dbReference type="Pfam" id="PF07929"/>
    </source>
</evidence>
<dbReference type="InterPro" id="IPR024047">
    <property type="entry name" value="MM3350-like_sf"/>
</dbReference>
<protein>
    <recommendedName>
        <fullName evidence="1">Plasmid pRiA4b Orf3-like domain-containing protein</fullName>
    </recommendedName>
</protein>
<sequence length="186" mass="21799">MVTKNYHPKIRIFVLTKNDRMYKVRVILDTKEDVIRTLLVNEKASLENLHFDIAKAFGFNGQEMASFYRTDEDWNQGEEIPLFNMSEAGEGISMATCILHEALPNQHDKLIYVYDFLQMWTFYVEVIEQSNEEVTETKVILSVGEIPDQAPEKEFKAENLSKNIDDEIDDEFNNFESLDDFDFDNY</sequence>
<dbReference type="InterPro" id="IPR012912">
    <property type="entry name" value="Plasmid_pRiA4b_Orf3-like"/>
</dbReference>
<proteinExistence type="predicted"/>
<feature type="domain" description="Plasmid pRiA4b Orf3-like" evidence="1">
    <location>
        <begin position="21"/>
        <end position="171"/>
    </location>
</feature>
<name>A0AB33L115_9FLAO</name>
<dbReference type="Pfam" id="PF07929">
    <property type="entry name" value="PRiA4_ORF3"/>
    <property type="match status" value="1"/>
</dbReference>
<organism evidence="2">
    <name type="scientific">Tenacibaculum sp. Pbs-1</name>
    <dbReference type="NCBI Taxonomy" id="3238748"/>
    <lineage>
        <taxon>Bacteria</taxon>
        <taxon>Pseudomonadati</taxon>
        <taxon>Bacteroidota</taxon>
        <taxon>Flavobacteriia</taxon>
        <taxon>Flavobacteriales</taxon>
        <taxon>Flavobacteriaceae</taxon>
        <taxon>Tenacibaculum</taxon>
    </lineage>
</organism>
<gene>
    <name evidence="2" type="ORF">Pbs1_09600</name>
</gene>
<dbReference type="Gene3D" id="3.10.290.30">
    <property type="entry name" value="MM3350-like"/>
    <property type="match status" value="1"/>
</dbReference>